<evidence type="ECO:0000313" key="7">
    <source>
        <dbReference type="Proteomes" id="UP000053477"/>
    </source>
</evidence>
<feature type="domain" description="Galactose oxidase-like Early set" evidence="5">
    <location>
        <begin position="459"/>
        <end position="567"/>
    </location>
</feature>
<dbReference type="Pfam" id="PF07250">
    <property type="entry name" value="Glyoxal_oxid_N"/>
    <property type="match status" value="1"/>
</dbReference>
<dbReference type="AlphaFoldDB" id="A0A0H2RKW3"/>
<protein>
    <submittedName>
        <fullName evidence="6">Glyoxal oxidase</fullName>
    </submittedName>
</protein>
<dbReference type="Gene3D" id="2.130.10.80">
    <property type="entry name" value="Galactose oxidase/kelch, beta-propeller"/>
    <property type="match status" value="1"/>
</dbReference>
<feature type="region of interest" description="Disordered" evidence="2">
    <location>
        <begin position="583"/>
        <end position="616"/>
    </location>
</feature>
<organism evidence="6 7">
    <name type="scientific">Schizopora paradoxa</name>
    <dbReference type="NCBI Taxonomy" id="27342"/>
    <lineage>
        <taxon>Eukaryota</taxon>
        <taxon>Fungi</taxon>
        <taxon>Dikarya</taxon>
        <taxon>Basidiomycota</taxon>
        <taxon>Agaricomycotina</taxon>
        <taxon>Agaricomycetes</taxon>
        <taxon>Hymenochaetales</taxon>
        <taxon>Schizoporaceae</taxon>
        <taxon>Schizopora</taxon>
    </lineage>
</organism>
<dbReference type="PANTHER" id="PTHR32208:SF96">
    <property type="entry name" value="GLYOXAL OXIDASE"/>
    <property type="match status" value="1"/>
</dbReference>
<dbReference type="OrthoDB" id="2019572at2759"/>
<dbReference type="InterPro" id="IPR011043">
    <property type="entry name" value="Gal_Oxase/kelch_b-propeller"/>
</dbReference>
<keyword evidence="7" id="KW-1185">Reference proteome</keyword>
<dbReference type="Pfam" id="PF09118">
    <property type="entry name" value="GO-like_E_set"/>
    <property type="match status" value="1"/>
</dbReference>
<dbReference type="CDD" id="cd02851">
    <property type="entry name" value="E_set_GO_C"/>
    <property type="match status" value="1"/>
</dbReference>
<dbReference type="EMBL" id="KQ085981">
    <property type="protein sequence ID" value="KLO12277.1"/>
    <property type="molecule type" value="Genomic_DNA"/>
</dbReference>
<keyword evidence="1 3" id="KW-0732">Signal</keyword>
<dbReference type="InterPro" id="IPR009880">
    <property type="entry name" value="Glyoxal_oxidase_N"/>
</dbReference>
<dbReference type="InterPro" id="IPR015202">
    <property type="entry name" value="GO-like_E_set"/>
</dbReference>
<name>A0A0H2RKW3_9AGAM</name>
<sequence>MNTSAKRTTLACALLAAASSVCAQTQPASKAATLGGFSIVGNSIASAQQMFLGTETRVYIVDKVENNPTQINGHPAWAAEYSTDTNQGRPMDIVTNSFCAGGNVLGNGTWVNVGGNQAVTYGGLTANSQTGGAPYDDPDGGQSLRLLDPCDDSSCNWIVHSDNAMSTRRWYPSVETLPDGSIIIIGGNQYGGFVNSAGNNNPTYEFFPYRGSPINLPLLASTLPANLYPITYLLPSGNLFLQLNWATAILDYNNNIDYALQDVPDAVRTYPASAGNAMLPLTPANNWTATILMCGGTNLQPDQWVNNWDIAAYPASSSCVSITPDLAGTYSEDDPLPEGRVMVSFAILPNGKIFAVNGANTGCAGYGNDSWAVGQSYADQPLQTPILYDPTQPAGKRWSRDGLTPSTIPRMYHSGAMLIGDGSVLVSGSNPNADYTTDVKYPTEYRVEYFYPSYYNSRRPEPQGVPSSISYGGAYFNLTLSSDDLSGDVSNLANTTVVLIRPGFSTHALAMGQRFVQLNHTYTGSSDNTGTLHVSQMPPNPSILAPGPALLFVNVNGVPSMGKMVMVGSGQIQTQPVSAVVDLPPISMPTSSSGNGSSGSGDSGKSSAGKSRLLRSSAAMRPTSKVVLVMVGLAIALVVR</sequence>
<feature type="chain" id="PRO_5005201578" evidence="3">
    <location>
        <begin position="24"/>
        <end position="640"/>
    </location>
</feature>
<dbReference type="STRING" id="27342.A0A0H2RKW3"/>
<reference evidence="6 7" key="1">
    <citation type="submission" date="2015-04" db="EMBL/GenBank/DDBJ databases">
        <title>Complete genome sequence of Schizopora paradoxa KUC8140, a cosmopolitan wood degrader in East Asia.</title>
        <authorList>
            <consortium name="DOE Joint Genome Institute"/>
            <person name="Min B."/>
            <person name="Park H."/>
            <person name="Jang Y."/>
            <person name="Kim J.-J."/>
            <person name="Kim K.H."/>
            <person name="Pangilinan J."/>
            <person name="Lipzen A."/>
            <person name="Riley R."/>
            <person name="Grigoriev I.V."/>
            <person name="Spatafora J.W."/>
            <person name="Choi I.-G."/>
        </authorList>
    </citation>
    <scope>NUCLEOTIDE SEQUENCE [LARGE SCALE GENOMIC DNA]</scope>
    <source>
        <strain evidence="6 7">KUC8140</strain>
    </source>
</reference>
<dbReference type="InterPro" id="IPR014756">
    <property type="entry name" value="Ig_E-set"/>
</dbReference>
<evidence type="ECO:0000259" key="4">
    <source>
        <dbReference type="Pfam" id="PF07250"/>
    </source>
</evidence>
<feature type="domain" description="Glyoxal oxidase N-terminal" evidence="4">
    <location>
        <begin position="129"/>
        <end position="454"/>
    </location>
</feature>
<dbReference type="InterPro" id="IPR013783">
    <property type="entry name" value="Ig-like_fold"/>
</dbReference>
<evidence type="ECO:0000256" key="3">
    <source>
        <dbReference type="SAM" id="SignalP"/>
    </source>
</evidence>
<dbReference type="Gene3D" id="2.60.40.10">
    <property type="entry name" value="Immunoglobulins"/>
    <property type="match status" value="1"/>
</dbReference>
<accession>A0A0H2RKW3</accession>
<dbReference type="Proteomes" id="UP000053477">
    <property type="component" value="Unassembled WGS sequence"/>
</dbReference>
<proteinExistence type="predicted"/>
<dbReference type="SUPFAM" id="SSF81296">
    <property type="entry name" value="E set domains"/>
    <property type="match status" value="1"/>
</dbReference>
<evidence type="ECO:0000259" key="5">
    <source>
        <dbReference type="Pfam" id="PF09118"/>
    </source>
</evidence>
<feature type="signal peptide" evidence="3">
    <location>
        <begin position="1"/>
        <end position="23"/>
    </location>
</feature>
<evidence type="ECO:0000313" key="6">
    <source>
        <dbReference type="EMBL" id="KLO12277.1"/>
    </source>
</evidence>
<dbReference type="SUPFAM" id="SSF50965">
    <property type="entry name" value="Galactose oxidase, central domain"/>
    <property type="match status" value="1"/>
</dbReference>
<evidence type="ECO:0000256" key="2">
    <source>
        <dbReference type="SAM" id="MobiDB-lite"/>
    </source>
</evidence>
<dbReference type="InterPro" id="IPR037293">
    <property type="entry name" value="Gal_Oxidase_central_sf"/>
</dbReference>
<dbReference type="PANTHER" id="PTHR32208">
    <property type="entry name" value="SECRETED PROTEIN-RELATED"/>
    <property type="match status" value="1"/>
</dbReference>
<gene>
    <name evidence="6" type="ORF">SCHPADRAFT_890942</name>
</gene>
<evidence type="ECO:0000256" key="1">
    <source>
        <dbReference type="ARBA" id="ARBA00022729"/>
    </source>
</evidence>
<dbReference type="InParanoid" id="A0A0H2RKW3"/>